<evidence type="ECO:0000256" key="4">
    <source>
        <dbReference type="ARBA" id="ARBA00023136"/>
    </source>
</evidence>
<dbReference type="Gene3D" id="1.20.1070.10">
    <property type="entry name" value="Rhodopsin 7-helix transmembrane proteins"/>
    <property type="match status" value="1"/>
</dbReference>
<dbReference type="InterPro" id="IPR019424">
    <property type="entry name" value="7TM_GPCR_Srsx"/>
</dbReference>
<proteinExistence type="predicted"/>
<evidence type="ECO:0000256" key="1">
    <source>
        <dbReference type="ARBA" id="ARBA00004370"/>
    </source>
</evidence>
<feature type="transmembrane region" description="Helical" evidence="5">
    <location>
        <begin position="12"/>
        <end position="32"/>
    </location>
</feature>
<feature type="transmembrane region" description="Helical" evidence="5">
    <location>
        <begin position="123"/>
        <end position="146"/>
    </location>
</feature>
<feature type="transmembrane region" description="Helical" evidence="5">
    <location>
        <begin position="166"/>
        <end position="189"/>
    </location>
</feature>
<feature type="transmembrane region" description="Helical" evidence="5">
    <location>
        <begin position="201"/>
        <end position="223"/>
    </location>
</feature>
<dbReference type="InterPro" id="IPR000276">
    <property type="entry name" value="GPCR_Rhodpsn"/>
</dbReference>
<feature type="transmembrane region" description="Helical" evidence="5">
    <location>
        <begin position="88"/>
        <end position="111"/>
    </location>
</feature>
<gene>
    <name evidence="7" type="ORF">PMAYCL1PPCAC_19745</name>
</gene>
<dbReference type="GO" id="GO:0016020">
    <property type="term" value="C:membrane"/>
    <property type="evidence" value="ECO:0007669"/>
    <property type="project" value="UniProtKB-SubCell"/>
</dbReference>
<dbReference type="InterPro" id="IPR047130">
    <property type="entry name" value="7TM_GPCR_Srsx_nematod"/>
</dbReference>
<dbReference type="PANTHER" id="PTHR23360:SF5">
    <property type="entry name" value="G-PROTEIN COUPLED RECEPTORS FAMILY 1 PROFILE DOMAIN-CONTAINING PROTEIN"/>
    <property type="match status" value="1"/>
</dbReference>
<feature type="transmembrane region" description="Helical" evidence="5">
    <location>
        <begin position="238"/>
        <end position="260"/>
    </location>
</feature>
<keyword evidence="4 5" id="KW-0472">Membrane</keyword>
<dbReference type="GO" id="GO:0004930">
    <property type="term" value="F:G protein-coupled receptor activity"/>
    <property type="evidence" value="ECO:0007669"/>
    <property type="project" value="InterPro"/>
</dbReference>
<evidence type="ECO:0000313" key="7">
    <source>
        <dbReference type="EMBL" id="GMR49550.1"/>
    </source>
</evidence>
<dbReference type="EMBL" id="BTRK01000004">
    <property type="protein sequence ID" value="GMR49550.1"/>
    <property type="molecule type" value="Genomic_DNA"/>
</dbReference>
<name>A0AAN5CS32_9BILA</name>
<keyword evidence="3 5" id="KW-1133">Transmembrane helix</keyword>
<reference evidence="8" key="1">
    <citation type="submission" date="2022-10" db="EMBL/GenBank/DDBJ databases">
        <title>Genome assembly of Pristionchus species.</title>
        <authorList>
            <person name="Yoshida K."/>
            <person name="Sommer R.J."/>
        </authorList>
    </citation>
    <scope>NUCLEOTIDE SEQUENCE [LARGE SCALE GENOMIC DNA]</scope>
    <source>
        <strain evidence="8">RS5460</strain>
    </source>
</reference>
<accession>A0AAN5CS32</accession>
<keyword evidence="8" id="KW-1185">Reference proteome</keyword>
<dbReference type="PANTHER" id="PTHR23360">
    <property type="entry name" value="G-PROTEIN COUPLED RECEPTORS FAMILY 1 PROFILE DOMAIN-CONTAINING PROTEIN-RELATED"/>
    <property type="match status" value="1"/>
</dbReference>
<comment type="subcellular location">
    <subcellularLocation>
        <location evidence="1">Membrane</location>
    </subcellularLocation>
</comment>
<dbReference type="PROSITE" id="PS50262">
    <property type="entry name" value="G_PROTEIN_RECEP_F1_2"/>
    <property type="match status" value="1"/>
</dbReference>
<dbReference type="SUPFAM" id="SSF81321">
    <property type="entry name" value="Family A G protein-coupled receptor-like"/>
    <property type="match status" value="1"/>
</dbReference>
<organism evidence="7 8">
    <name type="scientific">Pristionchus mayeri</name>
    <dbReference type="NCBI Taxonomy" id="1317129"/>
    <lineage>
        <taxon>Eukaryota</taxon>
        <taxon>Metazoa</taxon>
        <taxon>Ecdysozoa</taxon>
        <taxon>Nematoda</taxon>
        <taxon>Chromadorea</taxon>
        <taxon>Rhabditida</taxon>
        <taxon>Rhabditina</taxon>
        <taxon>Diplogasteromorpha</taxon>
        <taxon>Diplogasteroidea</taxon>
        <taxon>Neodiplogasteridae</taxon>
        <taxon>Pristionchus</taxon>
    </lineage>
</organism>
<feature type="non-terminal residue" evidence="7">
    <location>
        <position position="284"/>
    </location>
</feature>
<evidence type="ECO:0000259" key="6">
    <source>
        <dbReference type="PROSITE" id="PS50262"/>
    </source>
</evidence>
<dbReference type="Pfam" id="PF10320">
    <property type="entry name" value="7TM_GPCR_Srsx"/>
    <property type="match status" value="1"/>
</dbReference>
<comment type="caution">
    <text evidence="7">The sequence shown here is derived from an EMBL/GenBank/DDBJ whole genome shotgun (WGS) entry which is preliminary data.</text>
</comment>
<dbReference type="SMART" id="SM01381">
    <property type="entry name" value="7TM_GPCR_Srsx"/>
    <property type="match status" value="1"/>
</dbReference>
<feature type="transmembrane region" description="Helical" evidence="5">
    <location>
        <begin position="44"/>
        <end position="68"/>
    </location>
</feature>
<protein>
    <recommendedName>
        <fullName evidence="6">G-protein coupled receptors family 1 profile domain-containing protein</fullName>
    </recommendedName>
</protein>
<evidence type="ECO:0000256" key="5">
    <source>
        <dbReference type="SAM" id="Phobius"/>
    </source>
</evidence>
<feature type="domain" description="G-protein coupled receptors family 1 profile" evidence="6">
    <location>
        <begin position="26"/>
        <end position="257"/>
    </location>
</feature>
<keyword evidence="2 5" id="KW-0812">Transmembrane</keyword>
<dbReference type="InterPro" id="IPR017452">
    <property type="entry name" value="GPCR_Rhodpsn_7TM"/>
</dbReference>
<evidence type="ECO:0000256" key="3">
    <source>
        <dbReference type="ARBA" id="ARBA00022989"/>
    </source>
</evidence>
<dbReference type="Proteomes" id="UP001328107">
    <property type="component" value="Unassembled WGS sequence"/>
</dbReference>
<evidence type="ECO:0000313" key="8">
    <source>
        <dbReference type="Proteomes" id="UP001328107"/>
    </source>
</evidence>
<evidence type="ECO:0000256" key="2">
    <source>
        <dbReference type="ARBA" id="ARBA00022692"/>
    </source>
</evidence>
<dbReference type="AlphaFoldDB" id="A0AAN5CS32"/>
<sequence length="284" mass="32120">MDEFAWSIARAVYPVLASVAVVGICLNTILLMTTIFTKSLRSTANILIGCCALFDIMHEFGYFIQFPIMFSDYYIDSRYCSYMQVIPAIGRAAGAFCVLSIGLDRMICLVLSSAYERISKLQFVMFHLFTIAVFSAWTVYLMIAYWTHKQQICSMPAPFHGVSLGLWSNTITAVNILSALLYFITWRTLKSRGVSEYTKKVFTSIAVVMVVEVTGWFISSILIDLSKVYVIPERRPPFHYVACLFVNSGIAVKCLVYYFISGDYRRAIRSMLRLKNNAVKSSPA</sequence>